<feature type="signal peptide" evidence="1">
    <location>
        <begin position="1"/>
        <end position="24"/>
    </location>
</feature>
<protein>
    <submittedName>
        <fullName evidence="2">Conotoxin Bt14.3</fullName>
    </submittedName>
</protein>
<evidence type="ECO:0000313" key="2">
    <source>
        <dbReference type="EMBL" id="AGE10498.1"/>
    </source>
</evidence>
<proteinExistence type="evidence at transcript level"/>
<dbReference type="AlphaFoldDB" id="M9PM83"/>
<evidence type="ECO:0000256" key="1">
    <source>
        <dbReference type="SAM" id="SignalP"/>
    </source>
</evidence>
<name>M9PM83_CONBE</name>
<organism evidence="2">
    <name type="scientific">Conus betulinus</name>
    <name type="common">Beech cone</name>
    <dbReference type="NCBI Taxonomy" id="89764"/>
    <lineage>
        <taxon>Eukaryota</taxon>
        <taxon>Metazoa</taxon>
        <taxon>Spiralia</taxon>
        <taxon>Lophotrochozoa</taxon>
        <taxon>Mollusca</taxon>
        <taxon>Gastropoda</taxon>
        <taxon>Caenogastropoda</taxon>
        <taxon>Neogastropoda</taxon>
        <taxon>Conoidea</taxon>
        <taxon>Conidae</taxon>
        <taxon>Conus</taxon>
        <taxon>Dendroconus</taxon>
    </lineage>
</organism>
<sequence>MPSVRSVTCCCLLWMMFSVQLVTPGSPGTAQLPRDRTARAPAELILETICPHMCGTGIGEPFCNCRNKRDVVSSRIIRRKRSMAV</sequence>
<dbReference type="EMBL" id="JX000413">
    <property type="protein sequence ID" value="AGE10498.1"/>
    <property type="molecule type" value="mRNA"/>
</dbReference>
<keyword evidence="1" id="KW-0732">Signal</keyword>
<accession>M9PM83</accession>
<feature type="chain" id="PRO_5004101877" evidence="1">
    <location>
        <begin position="25"/>
        <end position="85"/>
    </location>
</feature>
<reference evidence="2" key="1">
    <citation type="submission" date="2012-04" db="EMBL/GenBank/DDBJ databases">
        <authorList>
            <person name="Wu C."/>
            <person name="Liu Z."/>
            <person name="Dai Q."/>
        </authorList>
    </citation>
    <scope>NUCLEOTIDE SEQUENCE</scope>
</reference>